<keyword evidence="4" id="KW-0547">Nucleotide-binding</keyword>
<keyword evidence="3" id="KW-0808">Transferase</keyword>
<dbReference type="Proteomes" id="UP000824260">
    <property type="component" value="Unassembled WGS sequence"/>
</dbReference>
<evidence type="ECO:0000256" key="8">
    <source>
        <dbReference type="ARBA" id="ARBA00023264"/>
    </source>
</evidence>
<evidence type="ECO:0000256" key="2">
    <source>
        <dbReference type="ARBA" id="ARBA00005983"/>
    </source>
</evidence>
<name>A0A9D0ZJG2_9FIRM</name>
<dbReference type="SUPFAM" id="SSF111331">
    <property type="entry name" value="NAD kinase/diacylglycerol kinase-like"/>
    <property type="match status" value="1"/>
</dbReference>
<comment type="cofactor">
    <cofactor evidence="1">
        <name>Mg(2+)</name>
        <dbReference type="ChEBI" id="CHEBI:18420"/>
    </cofactor>
</comment>
<keyword evidence="7" id="KW-0594">Phospholipid biosynthesis</keyword>
<evidence type="ECO:0000313" key="11">
    <source>
        <dbReference type="EMBL" id="HIQ81672.1"/>
    </source>
</evidence>
<keyword evidence="9" id="KW-0472">Membrane</keyword>
<evidence type="ECO:0000256" key="3">
    <source>
        <dbReference type="ARBA" id="ARBA00022679"/>
    </source>
</evidence>
<reference evidence="11" key="1">
    <citation type="submission" date="2020-10" db="EMBL/GenBank/DDBJ databases">
        <authorList>
            <person name="Gilroy R."/>
        </authorList>
    </citation>
    <scope>NUCLEOTIDE SEQUENCE</scope>
    <source>
        <strain evidence="11">ChiSjej6B24-2974</strain>
    </source>
</reference>
<organism evidence="11 12">
    <name type="scientific">Candidatus Pullichristensenella stercorigallinarum</name>
    <dbReference type="NCBI Taxonomy" id="2840909"/>
    <lineage>
        <taxon>Bacteria</taxon>
        <taxon>Bacillati</taxon>
        <taxon>Bacillota</taxon>
        <taxon>Clostridia</taxon>
        <taxon>Candidatus Pullichristensenella</taxon>
    </lineage>
</organism>
<gene>
    <name evidence="11" type="ORF">IAA52_01070</name>
</gene>
<keyword evidence="5 11" id="KW-0418">Kinase</keyword>
<keyword evidence="7" id="KW-0444">Lipid biosynthesis</keyword>
<dbReference type="InterPro" id="IPR045540">
    <property type="entry name" value="YegS/DAGK_C"/>
</dbReference>
<dbReference type="Gene3D" id="3.40.50.10330">
    <property type="entry name" value="Probable inorganic polyphosphate/atp-NAD kinase, domain 1"/>
    <property type="match status" value="1"/>
</dbReference>
<keyword evidence="6" id="KW-0067">ATP-binding</keyword>
<feature type="domain" description="DAGKc" evidence="10">
    <location>
        <begin position="1"/>
        <end position="130"/>
    </location>
</feature>
<evidence type="ECO:0000256" key="1">
    <source>
        <dbReference type="ARBA" id="ARBA00001946"/>
    </source>
</evidence>
<feature type="transmembrane region" description="Helical" evidence="9">
    <location>
        <begin position="226"/>
        <end position="244"/>
    </location>
</feature>
<evidence type="ECO:0000313" key="12">
    <source>
        <dbReference type="Proteomes" id="UP000824260"/>
    </source>
</evidence>
<dbReference type="PANTHER" id="PTHR12358">
    <property type="entry name" value="SPHINGOSINE KINASE"/>
    <property type="match status" value="1"/>
</dbReference>
<protein>
    <submittedName>
        <fullName evidence="11">Diacylglycerol kinase family lipid kinase</fullName>
    </submittedName>
</protein>
<accession>A0A9D0ZJG2</accession>
<sequence>MAAMYALIVNPISGNGRARRELPRIEALLRAESVPYRLYEAATAAQARTFARQAAQEGKTGVVAVGGDGTLFEIVNGMAGSGLTLLFACCGTGNDFIKAVHLPPDPVEALRVQLHAPLSRIDLGRMNDIYFLNVSGTGFDVEVLRQAEKYKQSHKGLGVYLRGVRDAIRHFRALKARIGFDGEEPIPQSFTIISIGNGQYIGGGMRCVPTAQVNDGLFDVVITRPIPGWAIAILMAIYVPGWYAKTPFVTRKRCRSVRILCPGMTVNLDGELVDCDEAAFELLPAALLVRLPGLPPRGDGLA</sequence>
<proteinExistence type="inferred from homology"/>
<keyword evidence="7" id="KW-0443">Lipid metabolism</keyword>
<dbReference type="InterPro" id="IPR016064">
    <property type="entry name" value="NAD/diacylglycerol_kinase_sf"/>
</dbReference>
<dbReference type="PROSITE" id="PS50146">
    <property type="entry name" value="DAGK"/>
    <property type="match status" value="1"/>
</dbReference>
<evidence type="ECO:0000256" key="6">
    <source>
        <dbReference type="ARBA" id="ARBA00022840"/>
    </source>
</evidence>
<dbReference type="GO" id="GO:0016301">
    <property type="term" value="F:kinase activity"/>
    <property type="evidence" value="ECO:0007669"/>
    <property type="project" value="UniProtKB-KW"/>
</dbReference>
<dbReference type="Pfam" id="PF19279">
    <property type="entry name" value="YegS_C"/>
    <property type="match status" value="1"/>
</dbReference>
<dbReference type="EMBL" id="DVFZ01000012">
    <property type="protein sequence ID" value="HIQ81672.1"/>
    <property type="molecule type" value="Genomic_DNA"/>
</dbReference>
<dbReference type="InterPro" id="IPR001206">
    <property type="entry name" value="Diacylglycerol_kinase_cat_dom"/>
</dbReference>
<dbReference type="GO" id="GO:0005524">
    <property type="term" value="F:ATP binding"/>
    <property type="evidence" value="ECO:0007669"/>
    <property type="project" value="UniProtKB-KW"/>
</dbReference>
<dbReference type="InterPro" id="IPR050187">
    <property type="entry name" value="Lipid_Phosphate_FormReg"/>
</dbReference>
<evidence type="ECO:0000259" key="10">
    <source>
        <dbReference type="PROSITE" id="PS50146"/>
    </source>
</evidence>
<keyword evidence="9" id="KW-0812">Transmembrane</keyword>
<evidence type="ECO:0000256" key="7">
    <source>
        <dbReference type="ARBA" id="ARBA00023209"/>
    </source>
</evidence>
<dbReference type="NCBIfam" id="TIGR00147">
    <property type="entry name" value="YegS/Rv2252/BmrU family lipid kinase"/>
    <property type="match status" value="1"/>
</dbReference>
<dbReference type="Gene3D" id="2.60.200.40">
    <property type="match status" value="1"/>
</dbReference>
<keyword evidence="8" id="KW-1208">Phospholipid metabolism</keyword>
<evidence type="ECO:0000256" key="5">
    <source>
        <dbReference type="ARBA" id="ARBA00022777"/>
    </source>
</evidence>
<dbReference type="InterPro" id="IPR005218">
    <property type="entry name" value="Diacylglycerol/lipid_kinase"/>
</dbReference>
<reference evidence="11" key="2">
    <citation type="journal article" date="2021" name="PeerJ">
        <title>Extensive microbial diversity within the chicken gut microbiome revealed by metagenomics and culture.</title>
        <authorList>
            <person name="Gilroy R."/>
            <person name="Ravi A."/>
            <person name="Getino M."/>
            <person name="Pursley I."/>
            <person name="Horton D.L."/>
            <person name="Alikhan N.F."/>
            <person name="Baker D."/>
            <person name="Gharbi K."/>
            <person name="Hall N."/>
            <person name="Watson M."/>
            <person name="Adriaenssens E.M."/>
            <person name="Foster-Nyarko E."/>
            <person name="Jarju S."/>
            <person name="Secka A."/>
            <person name="Antonio M."/>
            <person name="Oren A."/>
            <person name="Chaudhuri R.R."/>
            <person name="La Ragione R."/>
            <person name="Hildebrand F."/>
            <person name="Pallen M.J."/>
        </authorList>
    </citation>
    <scope>NUCLEOTIDE SEQUENCE</scope>
    <source>
        <strain evidence="11">ChiSjej6B24-2974</strain>
    </source>
</reference>
<comment type="similarity">
    <text evidence="2">Belongs to the diacylglycerol/lipid kinase family.</text>
</comment>
<evidence type="ECO:0000256" key="4">
    <source>
        <dbReference type="ARBA" id="ARBA00022741"/>
    </source>
</evidence>
<dbReference type="AlphaFoldDB" id="A0A9D0ZJG2"/>
<dbReference type="InterPro" id="IPR017438">
    <property type="entry name" value="ATP-NAD_kinase_N"/>
</dbReference>
<dbReference type="Pfam" id="PF00781">
    <property type="entry name" value="DAGK_cat"/>
    <property type="match status" value="1"/>
</dbReference>
<keyword evidence="9" id="KW-1133">Transmembrane helix</keyword>
<dbReference type="PANTHER" id="PTHR12358:SF54">
    <property type="entry name" value="SPHINGOSINE KINASE RELATED PROTEIN"/>
    <property type="match status" value="1"/>
</dbReference>
<evidence type="ECO:0000256" key="9">
    <source>
        <dbReference type="SAM" id="Phobius"/>
    </source>
</evidence>
<dbReference type="SMART" id="SM00046">
    <property type="entry name" value="DAGKc"/>
    <property type="match status" value="1"/>
</dbReference>
<dbReference type="GO" id="GO:0008654">
    <property type="term" value="P:phospholipid biosynthetic process"/>
    <property type="evidence" value="ECO:0007669"/>
    <property type="project" value="UniProtKB-KW"/>
</dbReference>
<comment type="caution">
    <text evidence="11">The sequence shown here is derived from an EMBL/GenBank/DDBJ whole genome shotgun (WGS) entry which is preliminary data.</text>
</comment>